<protein>
    <submittedName>
        <fullName evidence="1">2'-5' RNA ligase superfamily protein</fullName>
    </submittedName>
</protein>
<sequence>MALALCLLFDAPTDRRVRELWERLEAHGIRTLLTHTHGRHHPHLSYAVLRAWDAEAVGAAVAGLPDGGAVEVSVQGSLVFPRGRVSFACSVSSDLAARQERAVAALTSTGADLHWHYATGRWVPHVSVSTGASADQLPVITSAVSDVLPLTLHCDRAALIDSSTGEVWPLDGVP</sequence>
<dbReference type="RefSeq" id="WP_141847624.1">
    <property type="nucleotide sequence ID" value="NZ_VFPM01000006.1"/>
</dbReference>
<dbReference type="AlphaFoldDB" id="A0A543H8C8"/>
<dbReference type="GO" id="GO:0016874">
    <property type="term" value="F:ligase activity"/>
    <property type="evidence" value="ECO:0007669"/>
    <property type="project" value="UniProtKB-KW"/>
</dbReference>
<keyword evidence="1" id="KW-0436">Ligase</keyword>
<keyword evidence="2" id="KW-1185">Reference proteome</keyword>
<dbReference type="SUPFAM" id="SSF55144">
    <property type="entry name" value="LigT-like"/>
    <property type="match status" value="1"/>
</dbReference>
<proteinExistence type="predicted"/>
<comment type="caution">
    <text evidence="1">The sequence shown here is derived from an EMBL/GenBank/DDBJ whole genome shotgun (WGS) entry which is preliminary data.</text>
</comment>
<dbReference type="InterPro" id="IPR009097">
    <property type="entry name" value="Cyclic_Pdiesterase"/>
</dbReference>
<gene>
    <name evidence="1" type="ORF">FBY41_4644</name>
</gene>
<accession>A0A543H8C8</accession>
<dbReference type="OrthoDB" id="3397424at2"/>
<evidence type="ECO:0000313" key="2">
    <source>
        <dbReference type="Proteomes" id="UP000316747"/>
    </source>
</evidence>
<organism evidence="1 2">
    <name type="scientific">Humibacillus xanthopallidus</name>
    <dbReference type="NCBI Taxonomy" id="412689"/>
    <lineage>
        <taxon>Bacteria</taxon>
        <taxon>Bacillati</taxon>
        <taxon>Actinomycetota</taxon>
        <taxon>Actinomycetes</taxon>
        <taxon>Micrococcales</taxon>
        <taxon>Intrasporangiaceae</taxon>
        <taxon>Humibacillus</taxon>
    </lineage>
</organism>
<dbReference type="Pfam" id="PF13563">
    <property type="entry name" value="2_5_RNA_ligase2"/>
    <property type="match status" value="1"/>
</dbReference>
<reference evidence="1 2" key="1">
    <citation type="submission" date="2019-06" db="EMBL/GenBank/DDBJ databases">
        <title>Genome sequencing of plant associated microbes to promote plant fitness in Sorghum bicolor and Oryza sativa.</title>
        <authorList>
            <person name="Coleman-Derr D."/>
        </authorList>
    </citation>
    <scope>NUCLEOTIDE SEQUENCE [LARGE SCALE GENOMIC DNA]</scope>
    <source>
        <strain evidence="1 2">KV-663</strain>
    </source>
</reference>
<name>A0A543H8C8_9MICO</name>
<dbReference type="Proteomes" id="UP000316747">
    <property type="component" value="Unassembled WGS sequence"/>
</dbReference>
<dbReference type="Gene3D" id="3.90.1140.10">
    <property type="entry name" value="Cyclic phosphodiesterase"/>
    <property type="match status" value="1"/>
</dbReference>
<dbReference type="EMBL" id="VFPM01000006">
    <property type="protein sequence ID" value="TQM54606.1"/>
    <property type="molecule type" value="Genomic_DNA"/>
</dbReference>
<evidence type="ECO:0000313" key="1">
    <source>
        <dbReference type="EMBL" id="TQM54606.1"/>
    </source>
</evidence>